<accession>A0ACD4DEY1</accession>
<dbReference type="EMBL" id="CP107551">
    <property type="protein sequence ID" value="UYP18594.1"/>
    <property type="molecule type" value="Genomic_DNA"/>
</dbReference>
<dbReference type="Proteomes" id="UP001156484">
    <property type="component" value="Chromosome"/>
</dbReference>
<gene>
    <name evidence="1" type="ORF">OED52_18415</name>
</gene>
<keyword evidence="2" id="KW-1185">Reference proteome</keyword>
<reference evidence="1" key="1">
    <citation type="submission" date="2022-10" db="EMBL/GenBank/DDBJ databases">
        <title>Rhodococcus ferula Z13 complete genome.</title>
        <authorList>
            <person name="Long X."/>
            <person name="Zang M."/>
        </authorList>
    </citation>
    <scope>NUCLEOTIDE SEQUENCE</scope>
    <source>
        <strain evidence="1">Z13</strain>
    </source>
</reference>
<sequence length="229" mass="24001">MRTVIVSGGTGGLGSAVTRQLLDSGWRVVAPWLVRDELERVGTHPNLQLVQADLRDEKQLDEAVRAATGDADAPLFGVVNLVGGFTSGPRVHETPVEVLDAQLDLNLRTAFSLNRAALPHLIAGGGGSIVCISTAATRSPFPGGAPYIASKAALSALVETMALEYRDDHIRVNALLPVVIDTPGNRAAMPDADTRRWSRPADIAKVVEFLLSDAGSAITGGLIPVTNVG</sequence>
<organism evidence="1 2">
    <name type="scientific">Rhodococcus sacchari</name>
    <dbReference type="NCBI Taxonomy" id="2962047"/>
    <lineage>
        <taxon>Bacteria</taxon>
        <taxon>Bacillati</taxon>
        <taxon>Actinomycetota</taxon>
        <taxon>Actinomycetes</taxon>
        <taxon>Mycobacteriales</taxon>
        <taxon>Nocardiaceae</taxon>
        <taxon>Rhodococcus</taxon>
    </lineage>
</organism>
<evidence type="ECO:0000313" key="1">
    <source>
        <dbReference type="EMBL" id="UYP18594.1"/>
    </source>
</evidence>
<protein>
    <submittedName>
        <fullName evidence="1">SDR family oxidoreductase</fullName>
    </submittedName>
</protein>
<proteinExistence type="predicted"/>
<name>A0ACD4DEY1_9NOCA</name>
<evidence type="ECO:0000313" key="2">
    <source>
        <dbReference type="Proteomes" id="UP001156484"/>
    </source>
</evidence>